<dbReference type="InterPro" id="IPR005247">
    <property type="entry name" value="YbhB_YbcL/LppC-like"/>
</dbReference>
<gene>
    <name evidence="1" type="ORF">B0H98_11158</name>
</gene>
<dbReference type="SUPFAM" id="SSF49777">
    <property type="entry name" value="PEBP-like"/>
    <property type="match status" value="1"/>
</dbReference>
<dbReference type="CDD" id="cd00865">
    <property type="entry name" value="PEBP_bact_arch"/>
    <property type="match status" value="1"/>
</dbReference>
<dbReference type="PANTHER" id="PTHR30289:SF1">
    <property type="entry name" value="PEBP (PHOSPHATIDYLETHANOLAMINE-BINDING PROTEIN) FAMILY PROTEIN"/>
    <property type="match status" value="1"/>
</dbReference>
<dbReference type="InterPro" id="IPR036610">
    <property type="entry name" value="PEBP-like_sf"/>
</dbReference>
<evidence type="ECO:0000313" key="1">
    <source>
        <dbReference type="EMBL" id="PRY61658.1"/>
    </source>
</evidence>
<name>A0A2T0UUX7_9GAMM</name>
<comment type="caution">
    <text evidence="1">The sequence shown here is derived from an EMBL/GenBank/DDBJ whole genome shotgun (WGS) entry which is preliminary data.</text>
</comment>
<dbReference type="Pfam" id="PF01161">
    <property type="entry name" value="PBP"/>
    <property type="match status" value="1"/>
</dbReference>
<dbReference type="PANTHER" id="PTHR30289">
    <property type="entry name" value="UNCHARACTERIZED PROTEIN YBCL-RELATED"/>
    <property type="match status" value="1"/>
</dbReference>
<reference evidence="1 2" key="1">
    <citation type="submission" date="2018-03" db="EMBL/GenBank/DDBJ databases">
        <title>Genomic Encyclopedia of Type Strains, Phase III (KMG-III): the genomes of soil and plant-associated and newly described type strains.</title>
        <authorList>
            <person name="Whitman W."/>
        </authorList>
    </citation>
    <scope>NUCLEOTIDE SEQUENCE [LARGE SCALE GENOMIC DNA]</scope>
    <source>
        <strain evidence="1 2">CGMCC 1.12152</strain>
    </source>
</reference>
<sequence>MAFALSSMQVTSTAFGQLEAIPARYTGEGDDVSPPLAWHNVPEGTKGFAVICHDPDAPLVKDGRYGFVHWMLYNLPGDITGLEENTPIGTQGSNDFDKQSYGGPMPPQGHGKHLYYFLVLALDHQTALPEGLSVAELLDEVEPHLLGIDRLVGTYQRD</sequence>
<dbReference type="RefSeq" id="WP_106375953.1">
    <property type="nucleotide sequence ID" value="NZ_PVTK01000011.1"/>
</dbReference>
<dbReference type="EMBL" id="PVTK01000011">
    <property type="protein sequence ID" value="PRY61658.1"/>
    <property type="molecule type" value="Genomic_DNA"/>
</dbReference>
<proteinExistence type="predicted"/>
<protein>
    <submittedName>
        <fullName evidence="1">PBP family phospholipid-binding protein</fullName>
    </submittedName>
</protein>
<dbReference type="Gene3D" id="3.90.280.10">
    <property type="entry name" value="PEBP-like"/>
    <property type="match status" value="1"/>
</dbReference>
<dbReference type="NCBIfam" id="TIGR00481">
    <property type="entry name" value="YbhB/YbcL family Raf kinase inhibitor-like protein"/>
    <property type="match status" value="1"/>
</dbReference>
<evidence type="ECO:0000313" key="2">
    <source>
        <dbReference type="Proteomes" id="UP000237647"/>
    </source>
</evidence>
<dbReference type="AlphaFoldDB" id="A0A2T0UUX7"/>
<dbReference type="OrthoDB" id="9797506at2"/>
<keyword evidence="2" id="KW-1185">Reference proteome</keyword>
<dbReference type="InterPro" id="IPR008914">
    <property type="entry name" value="PEBP"/>
</dbReference>
<dbReference type="Proteomes" id="UP000237647">
    <property type="component" value="Unassembled WGS sequence"/>
</dbReference>
<accession>A0A2T0UUX7</accession>
<organism evidence="1 2">
    <name type="scientific">Vreelandella songnenensis</name>
    <dbReference type="NCBI Taxonomy" id="1176243"/>
    <lineage>
        <taxon>Bacteria</taxon>
        <taxon>Pseudomonadati</taxon>
        <taxon>Pseudomonadota</taxon>
        <taxon>Gammaproteobacteria</taxon>
        <taxon>Oceanospirillales</taxon>
        <taxon>Halomonadaceae</taxon>
        <taxon>Vreelandella</taxon>
    </lineage>
</organism>